<gene>
    <name evidence="1" type="ORF">PY092_10040</name>
</gene>
<organism evidence="1 2">
    <name type="scientific">Flagellimonas yonaguniensis</name>
    <dbReference type="NCBI Taxonomy" id="3031325"/>
    <lineage>
        <taxon>Bacteria</taxon>
        <taxon>Pseudomonadati</taxon>
        <taxon>Bacteroidota</taxon>
        <taxon>Flavobacteriia</taxon>
        <taxon>Flavobacteriales</taxon>
        <taxon>Flavobacteriaceae</taxon>
        <taxon>Flagellimonas</taxon>
    </lineage>
</organism>
<dbReference type="RefSeq" id="WP_275615721.1">
    <property type="nucleotide sequence ID" value="NZ_JARFVB010000005.1"/>
</dbReference>
<dbReference type="Proteomes" id="UP001221366">
    <property type="component" value="Unassembled WGS sequence"/>
</dbReference>
<keyword evidence="2" id="KW-1185">Reference proteome</keyword>
<evidence type="ECO:0000313" key="1">
    <source>
        <dbReference type="EMBL" id="MDF0716489.1"/>
    </source>
</evidence>
<reference evidence="1 2" key="1">
    <citation type="submission" date="2023-03" db="EMBL/GenBank/DDBJ databases">
        <title>Muricauda XX sp. nov. and Muricauda XXX sp. nov., two novel species isolated from Okinawa Trough.</title>
        <authorList>
            <person name="Cao W."/>
            <person name="Deng X."/>
        </authorList>
    </citation>
    <scope>NUCLEOTIDE SEQUENCE [LARGE SCALE GENOMIC DNA]</scope>
    <source>
        <strain evidence="1 2">334s03</strain>
    </source>
</reference>
<protein>
    <submittedName>
        <fullName evidence="1">Uncharacterized protein</fullName>
    </submittedName>
</protein>
<evidence type="ECO:0000313" key="2">
    <source>
        <dbReference type="Proteomes" id="UP001221366"/>
    </source>
</evidence>
<dbReference type="EMBL" id="JARFVB010000005">
    <property type="protein sequence ID" value="MDF0716489.1"/>
    <property type="molecule type" value="Genomic_DNA"/>
</dbReference>
<name>A0ABT5XZF7_9FLAO</name>
<accession>A0ABT5XZF7</accession>
<sequence>MTLAPAGAFASKTPVQIEINGRTISYDNAPFSGMTWFEKNGFNIGEEAFASEDELIKTILHEMHRLKTSKLRGSGTAAEVSEETKAAYDFANKTINLFK</sequence>
<comment type="caution">
    <text evidence="1">The sequence shown here is derived from an EMBL/GenBank/DDBJ whole genome shotgun (WGS) entry which is preliminary data.</text>
</comment>
<proteinExistence type="predicted"/>